<proteinExistence type="predicted"/>
<name>A0ACC2DV48_DIPCM</name>
<dbReference type="EMBL" id="CM055095">
    <property type="protein sequence ID" value="KAJ7558008.1"/>
    <property type="molecule type" value="Genomic_DNA"/>
</dbReference>
<sequence length="303" mass="32143">MGACSPTTACSFSLCSPAPTFQTRQSPAHFGGQRDIFFFFSTCSKAVGGRCTRKRPYRGPRAGLGEILHNQALISASIAGFSAQIFKPFTSDGANKGFNWKLLLTSGGMPSSHSAAIVAVATAIGMERGLADSVFGLSAVVAGIVMYDAQGVRRAVGEQAQLINWILLNQLPGRVDSDSDSSSTMVDQELAYANKDDKATSSDNKNVGPMLTQAGLSISRLNRFNTSIIASSTGHSKTGEIYGSSETDERLDLGERQACAKLETPYGWRPMPVRELVGHTRLEVGAGALYGFIVALAAHIALQ</sequence>
<gene>
    <name evidence="1" type="ORF">O6H91_04G021100</name>
</gene>
<organism evidence="1 2">
    <name type="scientific">Diphasiastrum complanatum</name>
    <name type="common">Issler's clubmoss</name>
    <name type="synonym">Lycopodium complanatum</name>
    <dbReference type="NCBI Taxonomy" id="34168"/>
    <lineage>
        <taxon>Eukaryota</taxon>
        <taxon>Viridiplantae</taxon>
        <taxon>Streptophyta</taxon>
        <taxon>Embryophyta</taxon>
        <taxon>Tracheophyta</taxon>
        <taxon>Lycopodiopsida</taxon>
        <taxon>Lycopodiales</taxon>
        <taxon>Lycopodiaceae</taxon>
        <taxon>Lycopodioideae</taxon>
        <taxon>Diphasiastrum</taxon>
    </lineage>
</organism>
<comment type="caution">
    <text evidence="1">The sequence shown here is derived from an EMBL/GenBank/DDBJ whole genome shotgun (WGS) entry which is preliminary data.</text>
</comment>
<accession>A0ACC2DV48</accession>
<reference evidence="2" key="1">
    <citation type="journal article" date="2024" name="Proc. Natl. Acad. Sci. U.S.A.">
        <title>Extraordinary preservation of gene collinearity over three hundred million years revealed in homosporous lycophytes.</title>
        <authorList>
            <person name="Li C."/>
            <person name="Wickell D."/>
            <person name="Kuo L.Y."/>
            <person name="Chen X."/>
            <person name="Nie B."/>
            <person name="Liao X."/>
            <person name="Peng D."/>
            <person name="Ji J."/>
            <person name="Jenkins J."/>
            <person name="Williams M."/>
            <person name="Shu S."/>
            <person name="Plott C."/>
            <person name="Barry K."/>
            <person name="Rajasekar S."/>
            <person name="Grimwood J."/>
            <person name="Han X."/>
            <person name="Sun S."/>
            <person name="Hou Z."/>
            <person name="He W."/>
            <person name="Dai G."/>
            <person name="Sun C."/>
            <person name="Schmutz J."/>
            <person name="Leebens-Mack J.H."/>
            <person name="Li F.W."/>
            <person name="Wang L."/>
        </authorList>
    </citation>
    <scope>NUCLEOTIDE SEQUENCE [LARGE SCALE GENOMIC DNA]</scope>
    <source>
        <strain evidence="2">cv. PW_Plant_1</strain>
    </source>
</reference>
<dbReference type="Proteomes" id="UP001162992">
    <property type="component" value="Chromosome 4"/>
</dbReference>
<protein>
    <submittedName>
        <fullName evidence="1">Uncharacterized protein</fullName>
    </submittedName>
</protein>
<keyword evidence="2" id="KW-1185">Reference proteome</keyword>
<evidence type="ECO:0000313" key="2">
    <source>
        <dbReference type="Proteomes" id="UP001162992"/>
    </source>
</evidence>
<evidence type="ECO:0000313" key="1">
    <source>
        <dbReference type="EMBL" id="KAJ7558008.1"/>
    </source>
</evidence>